<feature type="compositionally biased region" description="Polar residues" evidence="7">
    <location>
        <begin position="86"/>
        <end position="114"/>
    </location>
</feature>
<dbReference type="InterPro" id="IPR036390">
    <property type="entry name" value="WH_DNA-bd_sf"/>
</dbReference>
<keyword evidence="5 6" id="KW-0539">Nucleus</keyword>
<dbReference type="PROSITE" id="PS50039">
    <property type="entry name" value="FORK_HEAD_3"/>
    <property type="match status" value="1"/>
</dbReference>
<sequence length="492" mass="55028">MNPGQYQCHPPMPGLLSDDFQYDHDLDHDLVLSGQATLPMFSCDGLPRTSAQHLMNSASASNHLSTDYDLFQSTSMSHPSIPWADPNQSPRTFEGSSNSYYANGSTNSPGNGHNDSFLRDSGFQQAPRFVPSMFSLNDNNTSFDGSFVPASYGLGSNRFGLPNSPVMNSPLENQHLINARDLRCMSISQSPIPKMEQDDSKVDFSAFERPPHFRLSSSETSDEGNTSREMTAAEVDEHGEQTDPNPDEPYAKLIYRALMSRPDHSMVLQEIYQWFRDHTQKGGTDSKGWMNSIRHNLSMNAAFKKTERKTPDSEAKKSTEWVLEDFAIKDGVQSTTRYRKGTGAKKFTPSDTPSLSRAVSGRRGGFSTKATKLQRQRERQQRTKDDRRDAARVGVDNFHRDQDFQQQQAQSQAHMPQCHLSPRQRSPLTPPSAVDPVALPYFFGKQEQLDSPYDMYRLDDIHGVCVDDGAVFGDGGAGAHFHSSRPISRPPY</sequence>
<keyword evidence="3 6" id="KW-0238">DNA-binding</keyword>
<feature type="compositionally biased region" description="Low complexity" evidence="7">
    <location>
        <begin position="404"/>
        <end position="413"/>
    </location>
</feature>
<dbReference type="EMBL" id="MZNU01000093">
    <property type="protein sequence ID" value="OWP04782.1"/>
    <property type="molecule type" value="Genomic_DNA"/>
</dbReference>
<dbReference type="InterPro" id="IPR001766">
    <property type="entry name" value="Fork_head_dom"/>
</dbReference>
<dbReference type="AlphaFoldDB" id="A0A218ZAI9"/>
<proteinExistence type="predicted"/>
<evidence type="ECO:0000256" key="5">
    <source>
        <dbReference type="ARBA" id="ARBA00023242"/>
    </source>
</evidence>
<dbReference type="PANTHER" id="PTHR45881:SF5">
    <property type="entry name" value="FORK-HEAD DOMAIN-CONTAINING PROTEIN"/>
    <property type="match status" value="1"/>
</dbReference>
<dbReference type="OrthoDB" id="5954824at2759"/>
<feature type="compositionally biased region" description="Polar residues" evidence="7">
    <location>
        <begin position="215"/>
        <end position="229"/>
    </location>
</feature>
<keyword evidence="10" id="KW-1185">Reference proteome</keyword>
<name>A0A218ZAI9_9HELO</name>
<evidence type="ECO:0000313" key="10">
    <source>
        <dbReference type="Proteomes" id="UP000242519"/>
    </source>
</evidence>
<dbReference type="Pfam" id="PF00250">
    <property type="entry name" value="Forkhead"/>
    <property type="match status" value="1"/>
</dbReference>
<dbReference type="FunFam" id="1.10.10.10:FF:000522">
    <property type="entry name" value="Forkhead domain protein"/>
    <property type="match status" value="1"/>
</dbReference>
<comment type="caution">
    <text evidence="9">The sequence shown here is derived from an EMBL/GenBank/DDBJ whole genome shotgun (WGS) entry which is preliminary data.</text>
</comment>
<dbReference type="GO" id="GO:0000981">
    <property type="term" value="F:DNA-binding transcription factor activity, RNA polymerase II-specific"/>
    <property type="evidence" value="ECO:0007669"/>
    <property type="project" value="TreeGrafter"/>
</dbReference>
<keyword evidence="2" id="KW-0805">Transcription regulation</keyword>
<comment type="subcellular location">
    <subcellularLocation>
        <location evidence="1 6">Nucleus</location>
    </subcellularLocation>
</comment>
<evidence type="ECO:0000256" key="7">
    <source>
        <dbReference type="SAM" id="MobiDB-lite"/>
    </source>
</evidence>
<dbReference type="InParanoid" id="A0A218ZAI9"/>
<dbReference type="Gene3D" id="1.10.10.10">
    <property type="entry name" value="Winged helix-like DNA-binding domain superfamily/Winged helix DNA-binding domain"/>
    <property type="match status" value="1"/>
</dbReference>
<evidence type="ECO:0000256" key="6">
    <source>
        <dbReference type="PROSITE-ProRule" id="PRU00089"/>
    </source>
</evidence>
<organism evidence="9 10">
    <name type="scientific">Diplocarpon coronariae</name>
    <dbReference type="NCBI Taxonomy" id="2795749"/>
    <lineage>
        <taxon>Eukaryota</taxon>
        <taxon>Fungi</taxon>
        <taxon>Dikarya</taxon>
        <taxon>Ascomycota</taxon>
        <taxon>Pezizomycotina</taxon>
        <taxon>Leotiomycetes</taxon>
        <taxon>Helotiales</taxon>
        <taxon>Drepanopezizaceae</taxon>
        <taxon>Diplocarpon</taxon>
    </lineage>
</organism>
<dbReference type="Proteomes" id="UP000242519">
    <property type="component" value="Unassembled WGS sequence"/>
</dbReference>
<dbReference type="InterPro" id="IPR036388">
    <property type="entry name" value="WH-like_DNA-bd_sf"/>
</dbReference>
<dbReference type="GO" id="GO:0000978">
    <property type="term" value="F:RNA polymerase II cis-regulatory region sequence-specific DNA binding"/>
    <property type="evidence" value="ECO:0007669"/>
    <property type="project" value="TreeGrafter"/>
</dbReference>
<feature type="region of interest" description="Disordered" evidence="7">
    <location>
        <begin position="403"/>
        <end position="431"/>
    </location>
</feature>
<evidence type="ECO:0000256" key="2">
    <source>
        <dbReference type="ARBA" id="ARBA00023015"/>
    </source>
</evidence>
<evidence type="ECO:0000256" key="1">
    <source>
        <dbReference type="ARBA" id="ARBA00004123"/>
    </source>
</evidence>
<feature type="compositionally biased region" description="Basic and acidic residues" evidence="7">
    <location>
        <begin position="375"/>
        <end position="390"/>
    </location>
</feature>
<evidence type="ECO:0000256" key="4">
    <source>
        <dbReference type="ARBA" id="ARBA00023163"/>
    </source>
</evidence>
<feature type="region of interest" description="Disordered" evidence="7">
    <location>
        <begin position="208"/>
        <end position="248"/>
    </location>
</feature>
<keyword evidence="4" id="KW-0804">Transcription</keyword>
<gene>
    <name evidence="9" type="ORF">B2J93_4064</name>
</gene>
<evidence type="ECO:0000313" key="9">
    <source>
        <dbReference type="EMBL" id="OWP04782.1"/>
    </source>
</evidence>
<dbReference type="STRING" id="503106.A0A218ZAI9"/>
<dbReference type="SMART" id="SM00339">
    <property type="entry name" value="FH"/>
    <property type="match status" value="1"/>
</dbReference>
<reference evidence="9 10" key="1">
    <citation type="submission" date="2017-04" db="EMBL/GenBank/DDBJ databases">
        <title>Draft genome sequence of Marssonina coronaria NL1: causal agent of apple blotch.</title>
        <authorList>
            <person name="Cheng Q."/>
        </authorList>
    </citation>
    <scope>NUCLEOTIDE SEQUENCE [LARGE SCALE GENOMIC DNA]</scope>
    <source>
        <strain evidence="9 10">NL1</strain>
    </source>
</reference>
<feature type="region of interest" description="Disordered" evidence="7">
    <location>
        <begin position="79"/>
        <end position="120"/>
    </location>
</feature>
<dbReference type="GO" id="GO:0005634">
    <property type="term" value="C:nucleus"/>
    <property type="evidence" value="ECO:0007669"/>
    <property type="project" value="UniProtKB-SubCell"/>
</dbReference>
<feature type="domain" description="Fork-head" evidence="8">
    <location>
        <begin position="245"/>
        <end position="342"/>
    </location>
</feature>
<evidence type="ECO:0000259" key="8">
    <source>
        <dbReference type="PROSITE" id="PS50039"/>
    </source>
</evidence>
<dbReference type="PRINTS" id="PR00053">
    <property type="entry name" value="FORKHEAD"/>
</dbReference>
<feature type="DNA-binding region" description="Fork-head" evidence="6">
    <location>
        <begin position="245"/>
        <end position="342"/>
    </location>
</feature>
<dbReference type="SUPFAM" id="SSF46785">
    <property type="entry name" value="Winged helix' DNA-binding domain"/>
    <property type="match status" value="1"/>
</dbReference>
<protein>
    <recommendedName>
        <fullName evidence="8">Fork-head domain-containing protein</fullName>
    </recommendedName>
</protein>
<accession>A0A218ZAI9</accession>
<feature type="region of interest" description="Disordered" evidence="7">
    <location>
        <begin position="337"/>
        <end position="390"/>
    </location>
</feature>
<evidence type="ECO:0000256" key="3">
    <source>
        <dbReference type="ARBA" id="ARBA00023125"/>
    </source>
</evidence>
<dbReference type="PANTHER" id="PTHR45881">
    <property type="entry name" value="CHECKPOINT SUPPRESSOR 1-LIKE, ISOFORM A-RELATED"/>
    <property type="match status" value="1"/>
</dbReference>